<evidence type="ECO:0000256" key="7">
    <source>
        <dbReference type="HAMAP-Rule" id="MF_00108"/>
    </source>
</evidence>
<evidence type="ECO:0000256" key="5">
    <source>
        <dbReference type="ARBA" id="ARBA00022695"/>
    </source>
</evidence>
<dbReference type="EC" id="2.7.7.60" evidence="7"/>
<protein>
    <recommendedName>
        <fullName evidence="7">2-C-methyl-D-erythritol 4-phosphate cytidylyltransferase</fullName>
        <ecNumber evidence="7">2.7.7.60</ecNumber>
    </recommendedName>
    <alternativeName>
        <fullName evidence="7">4-diphosphocytidyl-2C-methyl-D-erythritol synthase</fullName>
    </alternativeName>
    <alternativeName>
        <fullName evidence="7">MEP cytidylyltransferase</fullName>
        <shortName evidence="7">MCT</shortName>
    </alternativeName>
</protein>
<dbReference type="SUPFAM" id="SSF53448">
    <property type="entry name" value="Nucleotide-diphospho-sugar transferases"/>
    <property type="match status" value="1"/>
</dbReference>
<dbReference type="InterPro" id="IPR001228">
    <property type="entry name" value="IspD"/>
</dbReference>
<feature type="site" description="Positions MEP for the nucleophilic attack" evidence="7">
    <location>
        <position position="151"/>
    </location>
</feature>
<dbReference type="HOGENOM" id="CLU_061281_2_2_0"/>
<sequence>MKIDAIIPAAGVGKRFNSKISKQYYEINGRPILYHTLNHLSKSFNFQCFIIGCNIDTDSKFIENIMESLDIDNYKLVQGGKERFNTVYNCINESDAEYVLIHDAVRPLVTKDVVNRLIEKLNFYDAVICGLKVRDTVKIVKNNVVEKTVDREKYFLSHTPQIFKREKLIKGFEYVFEKGLTVTDEAQVMEEFGEGVAVVESDVRNLKVTYFNDIDFISKFL</sequence>
<organism evidence="8 9">
    <name type="scientific">Deferribacter desulfuricans (strain DSM 14783 / JCM 11476 / NBRC 101012 / SSM1)</name>
    <dbReference type="NCBI Taxonomy" id="639282"/>
    <lineage>
        <taxon>Bacteria</taxon>
        <taxon>Pseudomonadati</taxon>
        <taxon>Deferribacterota</taxon>
        <taxon>Deferribacteres</taxon>
        <taxon>Deferribacterales</taxon>
        <taxon>Deferribacteraceae</taxon>
        <taxon>Deferribacter</taxon>
    </lineage>
</organism>
<dbReference type="HAMAP" id="MF_00108">
    <property type="entry name" value="IspD"/>
    <property type="match status" value="1"/>
</dbReference>
<comment type="function">
    <text evidence="7">Catalyzes the formation of 4-diphosphocytidyl-2-C-methyl-D-erythritol from CTP and 2-C-methyl-D-erythritol 4-phosphate (MEP).</text>
</comment>
<feature type="site" description="Transition state stabilizer" evidence="7">
    <location>
        <position position="22"/>
    </location>
</feature>
<evidence type="ECO:0000313" key="9">
    <source>
        <dbReference type="Proteomes" id="UP000001520"/>
    </source>
</evidence>
<comment type="pathway">
    <text evidence="2 7">Isoprenoid biosynthesis; isopentenyl diphosphate biosynthesis via DXP pathway; isopentenyl diphosphate from 1-deoxy-D-xylulose 5-phosphate: step 2/6.</text>
</comment>
<dbReference type="eggNOG" id="COG1211">
    <property type="taxonomic scope" value="Bacteria"/>
</dbReference>
<name>D3PCZ8_DEFDS</name>
<dbReference type="RefSeq" id="WP_013007718.1">
    <property type="nucleotide sequence ID" value="NC_013939.1"/>
</dbReference>
<keyword evidence="5 7" id="KW-0548">Nucleotidyltransferase</keyword>
<dbReference type="Proteomes" id="UP000001520">
    <property type="component" value="Chromosome"/>
</dbReference>
<dbReference type="NCBIfam" id="TIGR00453">
    <property type="entry name" value="ispD"/>
    <property type="match status" value="1"/>
</dbReference>
<evidence type="ECO:0000313" key="8">
    <source>
        <dbReference type="EMBL" id="BAI80471.1"/>
    </source>
</evidence>
<dbReference type="AlphaFoldDB" id="D3PCZ8"/>
<dbReference type="InterPro" id="IPR029044">
    <property type="entry name" value="Nucleotide-diphossugar_trans"/>
</dbReference>
<keyword evidence="6 7" id="KW-0414">Isoprene biosynthesis</keyword>
<keyword evidence="9" id="KW-1185">Reference proteome</keyword>
<dbReference type="InterPro" id="IPR018294">
    <property type="entry name" value="ISPD_synthase_CS"/>
</dbReference>
<dbReference type="OrthoDB" id="9802561at2"/>
<evidence type="ECO:0000256" key="4">
    <source>
        <dbReference type="ARBA" id="ARBA00022679"/>
    </source>
</evidence>
<dbReference type="GO" id="GO:0019288">
    <property type="term" value="P:isopentenyl diphosphate biosynthetic process, methylerythritol 4-phosphate pathway"/>
    <property type="evidence" value="ECO:0007669"/>
    <property type="project" value="UniProtKB-UniRule"/>
</dbReference>
<feature type="site" description="Positions MEP for the nucleophilic attack" evidence="7">
    <location>
        <position position="207"/>
    </location>
</feature>
<gene>
    <name evidence="7 8" type="primary">ispD</name>
    <name evidence="8" type="ordered locus">DEFDS_1001</name>
</gene>
<feature type="site" description="Transition state stabilizer" evidence="7">
    <location>
        <position position="15"/>
    </location>
</feature>
<dbReference type="InterPro" id="IPR034683">
    <property type="entry name" value="IspD/TarI"/>
</dbReference>
<dbReference type="Pfam" id="PF01128">
    <property type="entry name" value="IspD"/>
    <property type="match status" value="1"/>
</dbReference>
<keyword evidence="4 7" id="KW-0808">Transferase</keyword>
<proteinExistence type="inferred from homology"/>
<dbReference type="GO" id="GO:0050518">
    <property type="term" value="F:2-C-methyl-D-erythritol 4-phosphate cytidylyltransferase activity"/>
    <property type="evidence" value="ECO:0007669"/>
    <property type="project" value="UniProtKB-UniRule"/>
</dbReference>
<evidence type="ECO:0000256" key="6">
    <source>
        <dbReference type="ARBA" id="ARBA00023229"/>
    </source>
</evidence>
<comment type="catalytic activity">
    <reaction evidence="1 7">
        <text>2-C-methyl-D-erythritol 4-phosphate + CTP + H(+) = 4-CDP-2-C-methyl-D-erythritol + diphosphate</text>
        <dbReference type="Rhea" id="RHEA:13429"/>
        <dbReference type="ChEBI" id="CHEBI:15378"/>
        <dbReference type="ChEBI" id="CHEBI:33019"/>
        <dbReference type="ChEBI" id="CHEBI:37563"/>
        <dbReference type="ChEBI" id="CHEBI:57823"/>
        <dbReference type="ChEBI" id="CHEBI:58262"/>
        <dbReference type="EC" id="2.7.7.60"/>
    </reaction>
</comment>
<accession>D3PCZ8</accession>
<dbReference type="Gene3D" id="3.90.550.10">
    <property type="entry name" value="Spore Coat Polysaccharide Biosynthesis Protein SpsA, Chain A"/>
    <property type="match status" value="1"/>
</dbReference>
<dbReference type="InterPro" id="IPR050088">
    <property type="entry name" value="IspD/TarI_cytidylyltransf_bact"/>
</dbReference>
<dbReference type="PROSITE" id="PS01295">
    <property type="entry name" value="ISPD"/>
    <property type="match status" value="1"/>
</dbReference>
<dbReference type="KEGG" id="ddf:DEFDS_1001"/>
<evidence type="ECO:0000256" key="2">
    <source>
        <dbReference type="ARBA" id="ARBA00004787"/>
    </source>
</evidence>
<dbReference type="STRING" id="639282.DEFDS_1001"/>
<dbReference type="PANTHER" id="PTHR32125">
    <property type="entry name" value="2-C-METHYL-D-ERYTHRITOL 4-PHOSPHATE CYTIDYLYLTRANSFERASE, CHLOROPLASTIC"/>
    <property type="match status" value="1"/>
</dbReference>
<dbReference type="CDD" id="cd02516">
    <property type="entry name" value="CDP-ME_synthetase"/>
    <property type="match status" value="1"/>
</dbReference>
<evidence type="ECO:0000256" key="3">
    <source>
        <dbReference type="ARBA" id="ARBA00009789"/>
    </source>
</evidence>
<dbReference type="EMBL" id="AP011529">
    <property type="protein sequence ID" value="BAI80471.1"/>
    <property type="molecule type" value="Genomic_DNA"/>
</dbReference>
<dbReference type="PANTHER" id="PTHR32125:SF4">
    <property type="entry name" value="2-C-METHYL-D-ERYTHRITOL 4-PHOSPHATE CYTIDYLYLTRANSFERASE, CHLOROPLASTIC"/>
    <property type="match status" value="1"/>
</dbReference>
<dbReference type="FunFam" id="3.90.550.10:FF:000003">
    <property type="entry name" value="2-C-methyl-D-erythritol 4-phosphate cytidylyltransferase"/>
    <property type="match status" value="1"/>
</dbReference>
<evidence type="ECO:0000256" key="1">
    <source>
        <dbReference type="ARBA" id="ARBA00001282"/>
    </source>
</evidence>
<comment type="similarity">
    <text evidence="3 7">Belongs to the IspD/TarI cytidylyltransferase family. IspD subfamily.</text>
</comment>
<reference evidence="8 9" key="1">
    <citation type="journal article" date="2010" name="DNA Res.">
        <title>Bacterial lifestyle in a deep-sea hydrothermal vent chimney revealed by the genome sequence of the thermophilic bacterium Deferribacter desulfuricans SSM1.</title>
        <authorList>
            <person name="Takaki Y."/>
            <person name="Shimamura S."/>
            <person name="Nakagawa S."/>
            <person name="Fukuhara Y."/>
            <person name="Horikawa H."/>
            <person name="Ankai A."/>
            <person name="Harada T."/>
            <person name="Hosoyama A."/>
            <person name="Oguchi A."/>
            <person name="Fukui S."/>
            <person name="Fujita N."/>
            <person name="Takami H."/>
            <person name="Takai K."/>
        </authorList>
    </citation>
    <scope>NUCLEOTIDE SEQUENCE [LARGE SCALE GENOMIC DNA]</scope>
    <source>
        <strain evidence="9">DSM 14783 / JCM 11476 / NBRC 101012 / SSM1</strain>
    </source>
</reference>
<dbReference type="UniPathway" id="UPA00056">
    <property type="reaction ID" value="UER00093"/>
</dbReference>